<keyword evidence="2" id="KW-1185">Reference proteome</keyword>
<accession>A0ACB8R685</accession>
<protein>
    <submittedName>
        <fullName evidence="1">Uncharacterized protein</fullName>
    </submittedName>
</protein>
<dbReference type="Proteomes" id="UP000814033">
    <property type="component" value="Unassembled WGS sequence"/>
</dbReference>
<dbReference type="EMBL" id="MU276326">
    <property type="protein sequence ID" value="KAI0039285.1"/>
    <property type="molecule type" value="Genomic_DNA"/>
</dbReference>
<comment type="caution">
    <text evidence="1">The sequence shown here is derived from an EMBL/GenBank/DDBJ whole genome shotgun (WGS) entry which is preliminary data.</text>
</comment>
<sequence>MDNRKSTTSADKAAQLQWVYDHITRQTVHKKGCRVCRDFFLHASEAILVGDVTYIEACKTRDGVNLDDLERDVQRLRDRLRRRDEEITQLRDKLAAMHNDHGDDAMSLEEDHPASNETRTSKKRRAEGGTEAGSSRAEAPRNAVSEPPQPTATMTSEMAGGQGHVPGPGHGTAMGGFMAPQVMFPAPMPGVFTPPGMYAPPGMYGPPGNQPVVWPDGTTWLPNDGAQTAMGGWGGAANWAADWRPNTYTSGSRTMENNWASSSRAPDWSDRPWDAPYDHPGVVPWPETARPPAYRDDRGAPPPGPSIPPATNAPARSIPTGPRATRGNPRPPAPRRPVSTARRTAAPAIDPEGGGASSSQQAGTCPDEDEIRRLLEEVQTPGNRDALRTLGKWLKEACGIPQNERQARHRFILQQYKRPQWAEHDVQTVRLPQPRLVNDAKKWHAYLRRYPGFKRRGLHGGPGVAPMDDVLSYLRIARLVHDGIEKEWTRRKEVRDAFVLTAAGIIRTVENYQRLRLQYGVSIDRIASSPDFALNTPVTERTVVEHLARAGYGDYEAAAASHLAHAVLTDERFVNGSQGSTETGSNGDPDTIGTPIVIDEPIIADGSPVDSGNSQSVPLDVAMTGEDDEPPSPAPSA</sequence>
<reference evidence="1" key="2">
    <citation type="journal article" date="2022" name="New Phytol.">
        <title>Evolutionary transition to the ectomycorrhizal habit in the genomes of a hyperdiverse lineage of mushroom-forming fungi.</title>
        <authorList>
            <person name="Looney B."/>
            <person name="Miyauchi S."/>
            <person name="Morin E."/>
            <person name="Drula E."/>
            <person name="Courty P.E."/>
            <person name="Kohler A."/>
            <person name="Kuo A."/>
            <person name="LaButti K."/>
            <person name="Pangilinan J."/>
            <person name="Lipzen A."/>
            <person name="Riley R."/>
            <person name="Andreopoulos W."/>
            <person name="He G."/>
            <person name="Johnson J."/>
            <person name="Nolan M."/>
            <person name="Tritt A."/>
            <person name="Barry K.W."/>
            <person name="Grigoriev I.V."/>
            <person name="Nagy L.G."/>
            <person name="Hibbett D."/>
            <person name="Henrissat B."/>
            <person name="Matheny P.B."/>
            <person name="Labbe J."/>
            <person name="Martin F.M."/>
        </authorList>
    </citation>
    <scope>NUCLEOTIDE SEQUENCE</scope>
    <source>
        <strain evidence="1">FP105234-sp</strain>
    </source>
</reference>
<evidence type="ECO:0000313" key="2">
    <source>
        <dbReference type="Proteomes" id="UP000814033"/>
    </source>
</evidence>
<organism evidence="1 2">
    <name type="scientific">Auriscalpium vulgare</name>
    <dbReference type="NCBI Taxonomy" id="40419"/>
    <lineage>
        <taxon>Eukaryota</taxon>
        <taxon>Fungi</taxon>
        <taxon>Dikarya</taxon>
        <taxon>Basidiomycota</taxon>
        <taxon>Agaricomycotina</taxon>
        <taxon>Agaricomycetes</taxon>
        <taxon>Russulales</taxon>
        <taxon>Auriscalpiaceae</taxon>
        <taxon>Auriscalpium</taxon>
    </lineage>
</organism>
<gene>
    <name evidence="1" type="ORF">FA95DRAFT_1612689</name>
</gene>
<proteinExistence type="predicted"/>
<reference evidence="1" key="1">
    <citation type="submission" date="2021-02" db="EMBL/GenBank/DDBJ databases">
        <authorList>
            <consortium name="DOE Joint Genome Institute"/>
            <person name="Ahrendt S."/>
            <person name="Looney B.P."/>
            <person name="Miyauchi S."/>
            <person name="Morin E."/>
            <person name="Drula E."/>
            <person name="Courty P.E."/>
            <person name="Chicoki N."/>
            <person name="Fauchery L."/>
            <person name="Kohler A."/>
            <person name="Kuo A."/>
            <person name="Labutti K."/>
            <person name="Pangilinan J."/>
            <person name="Lipzen A."/>
            <person name="Riley R."/>
            <person name="Andreopoulos W."/>
            <person name="He G."/>
            <person name="Johnson J."/>
            <person name="Barry K.W."/>
            <person name="Grigoriev I.V."/>
            <person name="Nagy L."/>
            <person name="Hibbett D."/>
            <person name="Henrissat B."/>
            <person name="Matheny P.B."/>
            <person name="Labbe J."/>
            <person name="Martin F."/>
        </authorList>
    </citation>
    <scope>NUCLEOTIDE SEQUENCE</scope>
    <source>
        <strain evidence="1">FP105234-sp</strain>
    </source>
</reference>
<evidence type="ECO:0000313" key="1">
    <source>
        <dbReference type="EMBL" id="KAI0039285.1"/>
    </source>
</evidence>
<name>A0ACB8R685_9AGAM</name>